<organism evidence="2 3">
    <name type="scientific">Caerostris extrusa</name>
    <name type="common">Bark spider</name>
    <name type="synonym">Caerostris bankana</name>
    <dbReference type="NCBI Taxonomy" id="172846"/>
    <lineage>
        <taxon>Eukaryota</taxon>
        <taxon>Metazoa</taxon>
        <taxon>Ecdysozoa</taxon>
        <taxon>Arthropoda</taxon>
        <taxon>Chelicerata</taxon>
        <taxon>Arachnida</taxon>
        <taxon>Araneae</taxon>
        <taxon>Araneomorphae</taxon>
        <taxon>Entelegynae</taxon>
        <taxon>Araneoidea</taxon>
        <taxon>Araneidae</taxon>
        <taxon>Caerostris</taxon>
    </lineage>
</organism>
<keyword evidence="3" id="KW-1185">Reference proteome</keyword>
<feature type="region of interest" description="Disordered" evidence="1">
    <location>
        <begin position="52"/>
        <end position="81"/>
    </location>
</feature>
<evidence type="ECO:0000313" key="3">
    <source>
        <dbReference type="Proteomes" id="UP001054945"/>
    </source>
</evidence>
<dbReference type="Proteomes" id="UP001054945">
    <property type="component" value="Unassembled WGS sequence"/>
</dbReference>
<proteinExistence type="predicted"/>
<accession>A0AAV4WU91</accession>
<gene>
    <name evidence="2" type="ORF">CEXT_88551</name>
</gene>
<protein>
    <submittedName>
        <fullName evidence="2">Uncharacterized protein</fullName>
    </submittedName>
</protein>
<evidence type="ECO:0000256" key="1">
    <source>
        <dbReference type="SAM" id="MobiDB-lite"/>
    </source>
</evidence>
<comment type="caution">
    <text evidence="2">The sequence shown here is derived from an EMBL/GenBank/DDBJ whole genome shotgun (WGS) entry which is preliminary data.</text>
</comment>
<name>A0AAV4WU91_CAEEX</name>
<dbReference type="EMBL" id="BPLR01016651">
    <property type="protein sequence ID" value="GIY85379.1"/>
    <property type="molecule type" value="Genomic_DNA"/>
</dbReference>
<reference evidence="2 3" key="1">
    <citation type="submission" date="2021-06" db="EMBL/GenBank/DDBJ databases">
        <title>Caerostris extrusa draft genome.</title>
        <authorList>
            <person name="Kono N."/>
            <person name="Arakawa K."/>
        </authorList>
    </citation>
    <scope>NUCLEOTIDE SEQUENCE [LARGE SCALE GENOMIC DNA]</scope>
</reference>
<evidence type="ECO:0000313" key="2">
    <source>
        <dbReference type="EMBL" id="GIY85379.1"/>
    </source>
</evidence>
<sequence length="325" mass="36939">MGAFLSRRILFLSPGGIREQPDPVFPVSFHLNPLSVHIYKLGIQVPSHFNGKREGHLPRRQGWCEGEESTPRERNPCGTPDEQPKCWWCLVPCALLHLTSLSNACEEMGFSRDGVKEKEAYPREENLCGTPDEQQKCGGVWYPGWCKEKEALPREWNLCGTPDEQQKCWWCLVPCALLRLTSLSNACEEMGSSRNGLILVPENPFSLARSNPGATRSRFSRSFHLNPLSLHIYKLGIEVPSHFNGKGGSSAKETVLCQGWCEEMEALPREWNLCDTPDEQPKCWWCLVPCALLHLTSLSNACEEMGSSRYRICRYEICISNWEFF</sequence>
<dbReference type="AlphaFoldDB" id="A0AAV4WU91"/>